<protein>
    <submittedName>
        <fullName evidence="3">CelE protein</fullName>
    </submittedName>
</protein>
<dbReference type="InterPro" id="IPR052762">
    <property type="entry name" value="PCW_deacetylase/CE"/>
</dbReference>
<evidence type="ECO:0000259" key="2">
    <source>
        <dbReference type="Pfam" id="PF13472"/>
    </source>
</evidence>
<gene>
    <name evidence="3" type="primary">celE</name>
    <name evidence="3" type="ORF">SNAT2548_LOCUS1010</name>
</gene>
<comment type="caution">
    <text evidence="3">The sequence shown here is derived from an EMBL/GenBank/DDBJ whole genome shotgun (WGS) entry which is preliminary data.</text>
</comment>
<evidence type="ECO:0000256" key="1">
    <source>
        <dbReference type="SAM" id="MobiDB-lite"/>
    </source>
</evidence>
<evidence type="ECO:0000313" key="3">
    <source>
        <dbReference type="EMBL" id="CAE6935456.1"/>
    </source>
</evidence>
<dbReference type="PANTHER" id="PTHR37834:SF2">
    <property type="entry name" value="ESTERASE, SGNH HYDROLASE-TYPE"/>
    <property type="match status" value="1"/>
</dbReference>
<dbReference type="Proteomes" id="UP000604046">
    <property type="component" value="Unassembled WGS sequence"/>
</dbReference>
<proteinExistence type="predicted"/>
<dbReference type="InterPro" id="IPR036514">
    <property type="entry name" value="SGNH_hydro_sf"/>
</dbReference>
<dbReference type="Gene3D" id="3.40.50.1110">
    <property type="entry name" value="SGNH hydrolase"/>
    <property type="match status" value="1"/>
</dbReference>
<dbReference type="AlphaFoldDB" id="A0A812H3P8"/>
<dbReference type="OrthoDB" id="426133at2759"/>
<dbReference type="InterPro" id="IPR013830">
    <property type="entry name" value="SGNH_hydro"/>
</dbReference>
<dbReference type="EMBL" id="CAJNDS010000051">
    <property type="protein sequence ID" value="CAE6935456.1"/>
    <property type="molecule type" value="Genomic_DNA"/>
</dbReference>
<dbReference type="PANTHER" id="PTHR37834">
    <property type="entry name" value="GDSL-LIKE LIPASE/ACYLHYDROLASE DOMAIN PROTEIN (AFU_ORTHOLOGUE AFUA_2G00620)"/>
    <property type="match status" value="1"/>
</dbReference>
<name>A0A812H3P8_9DINO</name>
<dbReference type="SUPFAM" id="SSF52266">
    <property type="entry name" value="SGNH hydrolase"/>
    <property type="match status" value="1"/>
</dbReference>
<feature type="region of interest" description="Disordered" evidence="1">
    <location>
        <begin position="352"/>
        <end position="385"/>
    </location>
</feature>
<feature type="domain" description="SGNH hydrolase-type esterase" evidence="2">
    <location>
        <begin position="19"/>
        <end position="223"/>
    </location>
</feature>
<keyword evidence="4" id="KW-1185">Reference proteome</keyword>
<accession>A0A812H3P8</accession>
<feature type="region of interest" description="Disordered" evidence="1">
    <location>
        <begin position="245"/>
        <end position="303"/>
    </location>
</feature>
<evidence type="ECO:0000313" key="4">
    <source>
        <dbReference type="Proteomes" id="UP000604046"/>
    </source>
</evidence>
<organism evidence="3 4">
    <name type="scientific">Symbiodinium natans</name>
    <dbReference type="NCBI Taxonomy" id="878477"/>
    <lineage>
        <taxon>Eukaryota</taxon>
        <taxon>Sar</taxon>
        <taxon>Alveolata</taxon>
        <taxon>Dinophyceae</taxon>
        <taxon>Suessiales</taxon>
        <taxon>Symbiodiniaceae</taxon>
        <taxon>Symbiodinium</taxon>
    </lineage>
</organism>
<dbReference type="Pfam" id="PF13472">
    <property type="entry name" value="Lipase_GDSL_2"/>
    <property type="match status" value="1"/>
</dbReference>
<feature type="compositionally biased region" description="Low complexity" evidence="1">
    <location>
        <begin position="259"/>
        <end position="303"/>
    </location>
</feature>
<reference evidence="3" key="1">
    <citation type="submission" date="2021-02" db="EMBL/GenBank/DDBJ databases">
        <authorList>
            <person name="Dougan E. K."/>
            <person name="Rhodes N."/>
            <person name="Thang M."/>
            <person name="Chan C."/>
        </authorList>
    </citation>
    <scope>NUCLEOTIDE SEQUENCE</scope>
</reference>
<sequence>MGDPKASPKGLHDQLRVEFIGDSITAGWVVLNSPGSYINQNQSGEDIFQTWDRRLADAWGTADWRAVARTGIAIFPYQAYGLQFYGIRDRFLCSEYSFSQCCRLPWDFGRWQADVVVINVGTNDYIPINPLKPEARNFQAGYEQLLAAVRAKYPGALIFCLMPLAYTCDADSRYDALYQGLTEAVRGAQDEMIQLHTTGTREAPWLNCITDYVDRIHPTVAGGRKFAERLLPVLTPDVRRFFPQKCGGSGPRCEQDLATPSPTRQTSSETTTAASETSAAATTASSETTTAATTGRPSSSAPAGGAECCYPDCADAQKVCNTESESPFCTSSPANCRQCGGELCSGQGSQTTASPTVPTTAVPTTAVPTTVPSTSAAGTTTRPGSTSTPAGGAECCYPDCADSQKVCNTERDSPFCTSSAANCRQCGGELCLTRAIFP</sequence>